<dbReference type="EMBL" id="HG996476">
    <property type="protein sequence ID" value="CAG1854828.1"/>
    <property type="molecule type" value="Genomic_DNA"/>
</dbReference>
<keyword evidence="1" id="KW-1133">Transmembrane helix</keyword>
<proteinExistence type="predicted"/>
<dbReference type="Gene3D" id="3.40.50.300">
    <property type="entry name" value="P-loop containing nucleotide triphosphate hydrolases"/>
    <property type="match status" value="1"/>
</dbReference>
<dbReference type="PANTHER" id="PTHR14074:SF16">
    <property type="entry name" value="ANTIVIRAL INNATE IMMUNE RESPONSE RECEPTOR RIG-I"/>
    <property type="match status" value="1"/>
</dbReference>
<evidence type="ECO:0000313" key="3">
    <source>
        <dbReference type="EMBL" id="CAG1854828.1"/>
    </source>
</evidence>
<dbReference type="AlphaFoldDB" id="A0A804L165"/>
<accession>A0A804L165</accession>
<dbReference type="InParanoid" id="A0A804L165"/>
<dbReference type="Gramene" id="Ma10_t28120.1">
    <property type="protein sequence ID" value="Ma10_p28120.1"/>
    <property type="gene ID" value="Ma10_g28120"/>
</dbReference>
<dbReference type="InterPro" id="IPR027417">
    <property type="entry name" value="P-loop_NTPase"/>
</dbReference>
<sequence>MMGCSCTYSNTPCSLIVFFFSFILYFDVLLWQQYETIKVHTDVDVQYCCGAKAVDARSIASWQKEVSTYQVMVMTPQILLDVPRKGFLNLDMVHLMVIDECHHALGNHPYNRLMKEFYHKSVLKPHIFGMTASPILRKGKFDAIDEYMYYAEAKLRTMAFGICELNWLKMIHRDLKILCCTMTTKQQ</sequence>
<dbReference type="PROSITE" id="PS51192">
    <property type="entry name" value="HELICASE_ATP_BIND_1"/>
    <property type="match status" value="1"/>
</dbReference>
<feature type="transmembrane region" description="Helical" evidence="1">
    <location>
        <begin position="12"/>
        <end position="31"/>
    </location>
</feature>
<keyword evidence="1" id="KW-0812">Transmembrane</keyword>
<dbReference type="Proteomes" id="UP000012960">
    <property type="component" value="Unplaced"/>
</dbReference>
<reference evidence="3" key="1">
    <citation type="submission" date="2021-03" db="EMBL/GenBank/DDBJ databases">
        <authorList>
            <consortium name="Genoscope - CEA"/>
            <person name="William W."/>
        </authorList>
    </citation>
    <scope>NUCLEOTIDE SEQUENCE</scope>
    <source>
        <strain evidence="3">Doubled-haploid Pahang</strain>
    </source>
</reference>
<keyword evidence="1" id="KW-0472">Membrane</keyword>
<dbReference type="InterPro" id="IPR051363">
    <property type="entry name" value="RLR_Helicase"/>
</dbReference>
<evidence type="ECO:0000313" key="5">
    <source>
        <dbReference type="Proteomes" id="UP000012960"/>
    </source>
</evidence>
<dbReference type="InterPro" id="IPR011545">
    <property type="entry name" value="DEAD/DEAH_box_helicase_dom"/>
</dbReference>
<organism evidence="4 5">
    <name type="scientific">Musa acuminata subsp. malaccensis</name>
    <name type="common">Wild banana</name>
    <name type="synonym">Musa malaccensis</name>
    <dbReference type="NCBI Taxonomy" id="214687"/>
    <lineage>
        <taxon>Eukaryota</taxon>
        <taxon>Viridiplantae</taxon>
        <taxon>Streptophyta</taxon>
        <taxon>Embryophyta</taxon>
        <taxon>Tracheophyta</taxon>
        <taxon>Spermatophyta</taxon>
        <taxon>Magnoliopsida</taxon>
        <taxon>Liliopsida</taxon>
        <taxon>Zingiberales</taxon>
        <taxon>Musaceae</taxon>
        <taxon>Musa</taxon>
    </lineage>
</organism>
<dbReference type="Pfam" id="PF00270">
    <property type="entry name" value="DEAD"/>
    <property type="match status" value="1"/>
</dbReference>
<dbReference type="GO" id="GO:0005524">
    <property type="term" value="F:ATP binding"/>
    <property type="evidence" value="ECO:0007669"/>
    <property type="project" value="InterPro"/>
</dbReference>
<evidence type="ECO:0000259" key="2">
    <source>
        <dbReference type="PROSITE" id="PS51192"/>
    </source>
</evidence>
<feature type="domain" description="Helicase ATP-binding" evidence="2">
    <location>
        <begin position="28"/>
        <end position="152"/>
    </location>
</feature>
<reference evidence="4" key="2">
    <citation type="submission" date="2021-05" db="UniProtKB">
        <authorList>
            <consortium name="EnsemblPlants"/>
        </authorList>
    </citation>
    <scope>IDENTIFICATION</scope>
    <source>
        <strain evidence="4">subsp. malaccensis</strain>
    </source>
</reference>
<gene>
    <name evidence="3" type="ORF">GSMUA_330540.1</name>
</gene>
<dbReference type="EnsemblPlants" id="Ma10_t28120.1">
    <property type="protein sequence ID" value="Ma10_p28120.1"/>
    <property type="gene ID" value="Ma10_g28120"/>
</dbReference>
<name>A0A804L165_MUSAM</name>
<evidence type="ECO:0000256" key="1">
    <source>
        <dbReference type="SAM" id="Phobius"/>
    </source>
</evidence>
<dbReference type="SUPFAM" id="SSF52540">
    <property type="entry name" value="P-loop containing nucleoside triphosphate hydrolases"/>
    <property type="match status" value="1"/>
</dbReference>
<dbReference type="GO" id="GO:0003676">
    <property type="term" value="F:nucleic acid binding"/>
    <property type="evidence" value="ECO:0007669"/>
    <property type="project" value="InterPro"/>
</dbReference>
<keyword evidence="5" id="KW-1185">Reference proteome</keyword>
<dbReference type="PANTHER" id="PTHR14074">
    <property type="entry name" value="HELICASE WITH DEATH DOMAIN-RELATED"/>
    <property type="match status" value="1"/>
</dbReference>
<dbReference type="InterPro" id="IPR014001">
    <property type="entry name" value="Helicase_ATP-bd"/>
</dbReference>
<protein>
    <submittedName>
        <fullName evidence="3">(wild Malaysian banana) hypothetical protein</fullName>
    </submittedName>
</protein>
<evidence type="ECO:0000313" key="4">
    <source>
        <dbReference type="EnsemblPlants" id="Ma10_p28120.1"/>
    </source>
</evidence>